<gene>
    <name evidence="2" type="ORF">H4W79_003676</name>
</gene>
<proteinExistence type="predicted"/>
<accession>A0ABR9HKA8</accession>
<dbReference type="SUPFAM" id="SSF53756">
    <property type="entry name" value="UDP-Glycosyltransferase/glycogen phosphorylase"/>
    <property type="match status" value="1"/>
</dbReference>
<reference evidence="2 3" key="1">
    <citation type="submission" date="2020-10" db="EMBL/GenBank/DDBJ databases">
        <title>Sequencing the genomes of 1000 actinobacteria strains.</title>
        <authorList>
            <person name="Klenk H.-P."/>
        </authorList>
    </citation>
    <scope>NUCLEOTIDE SEQUENCE [LARGE SCALE GENOMIC DNA]</scope>
    <source>
        <strain evidence="2 3">DSM 45157</strain>
    </source>
</reference>
<evidence type="ECO:0000313" key="2">
    <source>
        <dbReference type="EMBL" id="MBE1459462.1"/>
    </source>
</evidence>
<organism evidence="2 3">
    <name type="scientific">Nocardiopsis terrae</name>
    <dbReference type="NCBI Taxonomy" id="372655"/>
    <lineage>
        <taxon>Bacteria</taxon>
        <taxon>Bacillati</taxon>
        <taxon>Actinomycetota</taxon>
        <taxon>Actinomycetes</taxon>
        <taxon>Streptosporangiales</taxon>
        <taxon>Nocardiopsidaceae</taxon>
        <taxon>Nocardiopsis</taxon>
    </lineage>
</organism>
<protein>
    <submittedName>
        <fullName evidence="2">Glycosyltransferase involved in cell wall biosynthesis</fullName>
    </submittedName>
</protein>
<dbReference type="EMBL" id="JADBDY010000001">
    <property type="protein sequence ID" value="MBE1459462.1"/>
    <property type="molecule type" value="Genomic_DNA"/>
</dbReference>
<evidence type="ECO:0000313" key="3">
    <source>
        <dbReference type="Proteomes" id="UP000598217"/>
    </source>
</evidence>
<dbReference type="PANTHER" id="PTHR12526">
    <property type="entry name" value="GLYCOSYLTRANSFERASE"/>
    <property type="match status" value="1"/>
</dbReference>
<name>A0ABR9HKA8_9ACTN</name>
<keyword evidence="3" id="KW-1185">Reference proteome</keyword>
<comment type="caution">
    <text evidence="2">The sequence shown here is derived from an EMBL/GenBank/DDBJ whole genome shotgun (WGS) entry which is preliminary data.</text>
</comment>
<dbReference type="Proteomes" id="UP000598217">
    <property type="component" value="Unassembled WGS sequence"/>
</dbReference>
<dbReference type="Pfam" id="PF13692">
    <property type="entry name" value="Glyco_trans_1_4"/>
    <property type="match status" value="1"/>
</dbReference>
<feature type="region of interest" description="Disordered" evidence="1">
    <location>
        <begin position="118"/>
        <end position="145"/>
    </location>
</feature>
<sequence length="171" mass="17856">MQLVLAGAGQRAGEPRALAAELGVAERVFFLGFVSDEDMPLVYAAADVFAIAGVAELRSIATLEAMSTGLPVVAADAMALPHLVGEGCDGFLFPAGEPVRLAGRRLAVLGPERYRNVSGRGRGARSGARSPPFTGALRGGLPPAPGRWRGPLGGRTRHGQHTWCAWLAWCA</sequence>
<feature type="compositionally biased region" description="Low complexity" evidence="1">
    <location>
        <begin position="125"/>
        <end position="145"/>
    </location>
</feature>
<evidence type="ECO:0000256" key="1">
    <source>
        <dbReference type="SAM" id="MobiDB-lite"/>
    </source>
</evidence>
<dbReference type="Gene3D" id="3.40.50.2000">
    <property type="entry name" value="Glycogen Phosphorylase B"/>
    <property type="match status" value="1"/>
</dbReference>